<dbReference type="Pfam" id="PF00887">
    <property type="entry name" value="ACBP"/>
    <property type="match status" value="1"/>
</dbReference>
<feature type="region of interest" description="Disordered" evidence="3">
    <location>
        <begin position="1"/>
        <end position="25"/>
    </location>
</feature>
<gene>
    <name evidence="5" type="ORF">GMARGA_LOCUS23753</name>
</gene>
<dbReference type="SUPFAM" id="SSF47027">
    <property type="entry name" value="Acyl-CoA binding protein"/>
    <property type="match status" value="1"/>
</dbReference>
<dbReference type="PRINTS" id="PR00689">
    <property type="entry name" value="ACOABINDINGP"/>
</dbReference>
<comment type="caution">
    <text evidence="5">The sequence shown here is derived from an EMBL/GenBank/DDBJ whole genome shotgun (WGS) entry which is preliminary data.</text>
</comment>
<evidence type="ECO:0000256" key="1">
    <source>
        <dbReference type="ARBA" id="ARBA00005567"/>
    </source>
</evidence>
<feature type="compositionally biased region" description="Low complexity" evidence="3">
    <location>
        <begin position="149"/>
        <end position="165"/>
    </location>
</feature>
<dbReference type="PROSITE" id="PS51228">
    <property type="entry name" value="ACB_2"/>
    <property type="match status" value="1"/>
</dbReference>
<dbReference type="InterPro" id="IPR014352">
    <property type="entry name" value="FERM/acyl-CoA-bd_prot_sf"/>
</dbReference>
<keyword evidence="6" id="KW-1185">Reference proteome</keyword>
<dbReference type="PANTHER" id="PTHR23310:SF62">
    <property type="entry name" value="ACYL-COA BINDING PROTEIN 1, ISOFORM A"/>
    <property type="match status" value="1"/>
</dbReference>
<comment type="similarity">
    <text evidence="1">Belongs to the ACBP family.</text>
</comment>
<feature type="region of interest" description="Disordered" evidence="3">
    <location>
        <begin position="133"/>
        <end position="165"/>
    </location>
</feature>
<feature type="domain" description="ACB" evidence="4">
    <location>
        <begin position="221"/>
        <end position="308"/>
    </location>
</feature>
<dbReference type="InterPro" id="IPR035984">
    <property type="entry name" value="Acyl-CoA-binding_sf"/>
</dbReference>
<protein>
    <submittedName>
        <fullName evidence="5">26154_t:CDS:1</fullName>
    </submittedName>
</protein>
<keyword evidence="2" id="KW-0446">Lipid-binding</keyword>
<proteinExistence type="inferred from homology"/>
<name>A0ABN7VWN9_GIGMA</name>
<feature type="compositionally biased region" description="Polar residues" evidence="3">
    <location>
        <begin position="133"/>
        <end position="146"/>
    </location>
</feature>
<dbReference type="InterPro" id="IPR000582">
    <property type="entry name" value="Acyl-CoA-binding_protein"/>
</dbReference>
<dbReference type="EMBL" id="CAJVQB010024340">
    <property type="protein sequence ID" value="CAG8803961.1"/>
    <property type="molecule type" value="Genomic_DNA"/>
</dbReference>
<reference evidence="5 6" key="1">
    <citation type="submission" date="2021-06" db="EMBL/GenBank/DDBJ databases">
        <authorList>
            <person name="Kallberg Y."/>
            <person name="Tangrot J."/>
            <person name="Rosling A."/>
        </authorList>
    </citation>
    <scope>NUCLEOTIDE SEQUENCE [LARGE SCALE GENOMIC DNA]</scope>
    <source>
        <strain evidence="5 6">120-4 pot B 10/14</strain>
    </source>
</reference>
<dbReference type="Gene3D" id="1.20.80.10">
    <property type="match status" value="1"/>
</dbReference>
<sequence>RCKFGSQCQNEHRGQPSYGGNSRYNNQQRSDIYERISYVSGSTNKTYDERSVRTDLTKDRPIYRYSVYGPGKEEPNLIDGTDYSPEELRLQYYIIMGTIGNDLSYQNGVKDLENRTQTQIDSCLKDLRNSLSRFESQKQQKPQSSFELFGSSGSAFGQPQPQGFGTPQNTFGALNTNQPTAFGVTPTFGQNTVGFPETQQGFGTHNMGGAGLFDQNVASNFGEAFNQAAKDFENIVKAGKPTNDEQLAAYGLFKQSTKGDNTASQPSAIFSPKDKAKWDAWTSRKGLSQEEAQSQYVELIATYKEKYA</sequence>
<accession>A0ABN7VWN9</accession>
<evidence type="ECO:0000259" key="4">
    <source>
        <dbReference type="PROSITE" id="PS51228"/>
    </source>
</evidence>
<evidence type="ECO:0000256" key="3">
    <source>
        <dbReference type="SAM" id="MobiDB-lite"/>
    </source>
</evidence>
<organism evidence="5 6">
    <name type="scientific">Gigaspora margarita</name>
    <dbReference type="NCBI Taxonomy" id="4874"/>
    <lineage>
        <taxon>Eukaryota</taxon>
        <taxon>Fungi</taxon>
        <taxon>Fungi incertae sedis</taxon>
        <taxon>Mucoromycota</taxon>
        <taxon>Glomeromycotina</taxon>
        <taxon>Glomeromycetes</taxon>
        <taxon>Diversisporales</taxon>
        <taxon>Gigasporaceae</taxon>
        <taxon>Gigaspora</taxon>
    </lineage>
</organism>
<evidence type="ECO:0000313" key="6">
    <source>
        <dbReference type="Proteomes" id="UP000789901"/>
    </source>
</evidence>
<feature type="non-terminal residue" evidence="5">
    <location>
        <position position="1"/>
    </location>
</feature>
<dbReference type="PANTHER" id="PTHR23310">
    <property type="entry name" value="ACYL-COA-BINDING PROTEIN, ACBP"/>
    <property type="match status" value="1"/>
</dbReference>
<dbReference type="Proteomes" id="UP000789901">
    <property type="component" value="Unassembled WGS sequence"/>
</dbReference>
<evidence type="ECO:0000313" key="5">
    <source>
        <dbReference type="EMBL" id="CAG8803961.1"/>
    </source>
</evidence>
<evidence type="ECO:0000256" key="2">
    <source>
        <dbReference type="ARBA" id="ARBA00023121"/>
    </source>
</evidence>